<dbReference type="RefSeq" id="WP_376803248.1">
    <property type="nucleotide sequence ID" value="NZ_DHWE01000001.1"/>
</dbReference>
<protein>
    <recommendedName>
        <fullName evidence="4">DUF2849 domain-containing protein</fullName>
    </recommendedName>
</protein>
<evidence type="ECO:0000313" key="3">
    <source>
        <dbReference type="Proteomes" id="UP000192872"/>
    </source>
</evidence>
<dbReference type="STRING" id="1827387.A4S15_10805"/>
<proteinExistence type="predicted"/>
<accession>A0A1W9HWA3</accession>
<dbReference type="AlphaFoldDB" id="A0A1W9HWA3"/>
<dbReference type="Proteomes" id="UP000192872">
    <property type="component" value="Unassembled WGS sequence"/>
</dbReference>
<dbReference type="Pfam" id="PF11011">
    <property type="entry name" value="DUF2849"/>
    <property type="match status" value="1"/>
</dbReference>
<reference evidence="2 3" key="1">
    <citation type="journal article" date="2017" name="Water Res.">
        <title>Comammox in drinking water systems.</title>
        <authorList>
            <person name="Wang Y."/>
            <person name="Ma L."/>
            <person name="Mao Y."/>
            <person name="Jiang X."/>
            <person name="Xia Y."/>
            <person name="Yu K."/>
            <person name="Li B."/>
            <person name="Zhang T."/>
        </authorList>
    </citation>
    <scope>NUCLEOTIDE SEQUENCE [LARGE SCALE GENOMIC DNA]</scope>
    <source>
        <strain evidence="2">SG_bin8</strain>
    </source>
</reference>
<dbReference type="EMBL" id="LWDL01000018">
    <property type="protein sequence ID" value="OQW51698.1"/>
    <property type="molecule type" value="Genomic_DNA"/>
</dbReference>
<sequence length="109" mass="11570">MMAKPARNFEAVVASANALASGAVVYRTAEGSWSPHFKDALIARSKSEAEALLAAADGDVKATLIVELALIEVALEEGVAPRPRSLRERIRAEGPTVPIPQDPQPVIRT</sequence>
<name>A0A1W9HWA3_9HYPH</name>
<gene>
    <name evidence="2" type="ORF">A4S15_10805</name>
</gene>
<evidence type="ECO:0000256" key="1">
    <source>
        <dbReference type="SAM" id="MobiDB-lite"/>
    </source>
</evidence>
<organism evidence="2 3">
    <name type="scientific">Candidatus Raskinella chloraquaticus</name>
    <dbReference type="NCBI Taxonomy" id="1951219"/>
    <lineage>
        <taxon>Bacteria</taxon>
        <taxon>Pseudomonadati</taxon>
        <taxon>Pseudomonadota</taxon>
        <taxon>Alphaproteobacteria</taxon>
        <taxon>Hyphomicrobiales</taxon>
        <taxon>Phreatobacteraceae</taxon>
        <taxon>Candidatus Raskinella</taxon>
    </lineage>
</organism>
<feature type="region of interest" description="Disordered" evidence="1">
    <location>
        <begin position="84"/>
        <end position="109"/>
    </location>
</feature>
<evidence type="ECO:0008006" key="4">
    <source>
        <dbReference type="Google" id="ProtNLM"/>
    </source>
</evidence>
<comment type="caution">
    <text evidence="2">The sequence shown here is derived from an EMBL/GenBank/DDBJ whole genome shotgun (WGS) entry which is preliminary data.</text>
</comment>
<evidence type="ECO:0000313" key="2">
    <source>
        <dbReference type="EMBL" id="OQW51698.1"/>
    </source>
</evidence>
<dbReference type="InterPro" id="IPR021270">
    <property type="entry name" value="DUF2849"/>
</dbReference>